<reference evidence="1 2" key="1">
    <citation type="submission" date="2018-11" db="EMBL/GenBank/DDBJ databases">
        <authorList>
            <consortium name="Pathogen Informatics"/>
        </authorList>
    </citation>
    <scope>NUCLEOTIDE SEQUENCE [LARGE SCALE GENOMIC DNA]</scope>
    <source>
        <strain>Denwood</strain>
        <strain evidence="2">Zambia</strain>
    </source>
</reference>
<dbReference type="STRING" id="31246.A0A183NH14"/>
<evidence type="ECO:0000313" key="2">
    <source>
        <dbReference type="Proteomes" id="UP000269396"/>
    </source>
</evidence>
<name>A0A183NH14_9TREM</name>
<dbReference type="Proteomes" id="UP000269396">
    <property type="component" value="Unassembled WGS sequence"/>
</dbReference>
<evidence type="ECO:0000313" key="1">
    <source>
        <dbReference type="EMBL" id="VDO77864.1"/>
    </source>
</evidence>
<organism evidence="1 2">
    <name type="scientific">Schistosoma mattheei</name>
    <dbReference type="NCBI Taxonomy" id="31246"/>
    <lineage>
        <taxon>Eukaryota</taxon>
        <taxon>Metazoa</taxon>
        <taxon>Spiralia</taxon>
        <taxon>Lophotrochozoa</taxon>
        <taxon>Platyhelminthes</taxon>
        <taxon>Trematoda</taxon>
        <taxon>Digenea</taxon>
        <taxon>Strigeidida</taxon>
        <taxon>Schistosomatoidea</taxon>
        <taxon>Schistosomatidae</taxon>
        <taxon>Schistosoma</taxon>
    </lineage>
</organism>
<accession>A0A183NH14</accession>
<keyword evidence="2" id="KW-1185">Reference proteome</keyword>
<proteinExistence type="predicted"/>
<dbReference type="AlphaFoldDB" id="A0A183NH14"/>
<sequence length="251" mass="27938">MEAVRTDEIISRLESVIVPDDPLPVEDEVLTSSQPLVSGPNILSRNEDNAVTSVFSSGEFLAPKGSNRLYPSLDEHFATDVEENQSADHEAESLVEDIQQNKVEASAPDLPMSSSVEGDSDSEFELLTAPDSSGFNIPDDPFYLLLCKYADNWGKWLQALKRLSKVLKESSGMEASAWKISQCNHQKKLTVLPDTLERFPKSMCNCLKLVFGCLVPALSNFTAELRNLYSPVRLHRNLIVGSRHQAIDKEW</sequence>
<protein>
    <submittedName>
        <fullName evidence="1">Uncharacterized protein</fullName>
    </submittedName>
</protein>
<gene>
    <name evidence="1" type="ORF">SMTD_LOCUS1400</name>
</gene>
<dbReference type="EMBL" id="UZAL01001548">
    <property type="protein sequence ID" value="VDO77864.1"/>
    <property type="molecule type" value="Genomic_DNA"/>
</dbReference>